<keyword evidence="1" id="KW-1133">Transmembrane helix</keyword>
<protein>
    <submittedName>
        <fullName evidence="3">Serine/threonine-protein kinase</fullName>
        <ecNumber evidence="3">2.7.11.-</ecNumber>
    </submittedName>
</protein>
<feature type="transmembrane region" description="Helical" evidence="1">
    <location>
        <begin position="681"/>
        <end position="704"/>
    </location>
</feature>
<gene>
    <name evidence="3" type="ORF">ACFQ5G_18025</name>
</gene>
<organism evidence="3 4">
    <name type="scientific">Actinoplanes sichuanensis</name>
    <dbReference type="NCBI Taxonomy" id="512349"/>
    <lineage>
        <taxon>Bacteria</taxon>
        <taxon>Bacillati</taxon>
        <taxon>Actinomycetota</taxon>
        <taxon>Actinomycetes</taxon>
        <taxon>Micromonosporales</taxon>
        <taxon>Micromonosporaceae</taxon>
        <taxon>Actinoplanes</taxon>
    </lineage>
</organism>
<keyword evidence="3" id="KW-0808">Transferase</keyword>
<dbReference type="PANTHER" id="PTHR24348:SF68">
    <property type="entry name" value="SERINE_THREONINE-PROTEIN KINASE ATG1C"/>
    <property type="match status" value="1"/>
</dbReference>
<dbReference type="InterPro" id="IPR000719">
    <property type="entry name" value="Prot_kinase_dom"/>
</dbReference>
<accession>A0ABW4AAR6</accession>
<evidence type="ECO:0000313" key="3">
    <source>
        <dbReference type="EMBL" id="MFD1367257.1"/>
    </source>
</evidence>
<dbReference type="Gene3D" id="1.10.510.10">
    <property type="entry name" value="Transferase(Phosphotransferase) domain 1"/>
    <property type="match status" value="1"/>
</dbReference>
<feature type="domain" description="Protein kinase" evidence="2">
    <location>
        <begin position="1"/>
        <end position="293"/>
    </location>
</feature>
<dbReference type="Proteomes" id="UP001597183">
    <property type="component" value="Unassembled WGS sequence"/>
</dbReference>
<dbReference type="PROSITE" id="PS50011">
    <property type="entry name" value="PROTEIN_KINASE_DOM"/>
    <property type="match status" value="1"/>
</dbReference>
<sequence length="757" mass="83292">MQPDRTVLDPGARLQVPVTIRDPGVPGPIPSRPEDHGWRLPRQFEDRFAIEGEPLAQHGAEAVAVYRLAKRRVLKIYETGAGPAREVWQAWRNVDSTHVVRLVEFGHLAGHAWEVTRYAGHRTLADLIAEHPDGLDPVLARALIAQLAEALGALGEVRVVHRDLKPGNVLVEDDRSGVPQLRLIDFGVSAFLTEPLIQTTNNGLTVRYAAPEMLVRSATAKSDYWALGMIAAELATGRHPFADLGDTAVRIQIVQNTVPVAETMDPRIRRLCLGLLVGNHHERWGADEVSRWINGSDIPDVPQQRAPVDDRRPLHFAGEDYRSPAALAIAMVDQWSLAARHFRPGGAGWDELVDWAAQFDRPGHRSFADRAGPHVTDPALPAEVALARMVARLDPALPPQYRGVSLAQEDLVELAEAAARGGPGEHQAILTDLWDYRLLPEFDGAPGGRGLAGLDARWRAGARRWAEARRAIIGRNTDLEPVLARWDGPQLRAWLLWAAADPAGSLAALDRELAATQRTVRARLGGGRLDWFDEIVAAAIDPTDRLAAYAVTPAALGEAQRTADDETERRHGIQARHQAWRRREAWRRLDRPVALGWAAVSVAGIMLALIGMVMLADTLPFAGEGAILVAWIVVLVTSVWHAVIEFWVAAEIGSPYHPGYSLLLDLGRRGRVVGLRFRRRGIAGLIGLASVCAVLVAVLIWMPWIVPAVSVPVHLASARRRFRTWQIDYRRRYARVTGGTDRVPDDDVVVPMGGSRR</sequence>
<keyword evidence="1" id="KW-0812">Transmembrane</keyword>
<proteinExistence type="predicted"/>
<keyword evidence="4" id="KW-1185">Reference proteome</keyword>
<dbReference type="SUPFAM" id="SSF56112">
    <property type="entry name" value="Protein kinase-like (PK-like)"/>
    <property type="match status" value="1"/>
</dbReference>
<evidence type="ECO:0000256" key="1">
    <source>
        <dbReference type="SAM" id="Phobius"/>
    </source>
</evidence>
<comment type="caution">
    <text evidence="3">The sequence shown here is derived from an EMBL/GenBank/DDBJ whole genome shotgun (WGS) entry which is preliminary data.</text>
</comment>
<dbReference type="PANTHER" id="PTHR24348">
    <property type="entry name" value="SERINE/THREONINE-PROTEIN KINASE UNC-51-RELATED"/>
    <property type="match status" value="1"/>
</dbReference>
<dbReference type="EC" id="2.7.11.-" evidence="3"/>
<dbReference type="InterPro" id="IPR045269">
    <property type="entry name" value="Atg1-like"/>
</dbReference>
<dbReference type="PROSITE" id="PS00108">
    <property type="entry name" value="PROTEIN_KINASE_ST"/>
    <property type="match status" value="1"/>
</dbReference>
<feature type="transmembrane region" description="Helical" evidence="1">
    <location>
        <begin position="628"/>
        <end position="648"/>
    </location>
</feature>
<dbReference type="InterPro" id="IPR011009">
    <property type="entry name" value="Kinase-like_dom_sf"/>
</dbReference>
<name>A0ABW4AAR6_9ACTN</name>
<dbReference type="GO" id="GO:0016301">
    <property type="term" value="F:kinase activity"/>
    <property type="evidence" value="ECO:0007669"/>
    <property type="project" value="UniProtKB-KW"/>
</dbReference>
<evidence type="ECO:0000259" key="2">
    <source>
        <dbReference type="PROSITE" id="PS50011"/>
    </source>
</evidence>
<evidence type="ECO:0000313" key="4">
    <source>
        <dbReference type="Proteomes" id="UP001597183"/>
    </source>
</evidence>
<dbReference type="Pfam" id="PF00069">
    <property type="entry name" value="Pkinase"/>
    <property type="match status" value="1"/>
</dbReference>
<reference evidence="4" key="1">
    <citation type="journal article" date="2019" name="Int. J. Syst. Evol. Microbiol.">
        <title>The Global Catalogue of Microorganisms (GCM) 10K type strain sequencing project: providing services to taxonomists for standard genome sequencing and annotation.</title>
        <authorList>
            <consortium name="The Broad Institute Genomics Platform"/>
            <consortium name="The Broad Institute Genome Sequencing Center for Infectious Disease"/>
            <person name="Wu L."/>
            <person name="Ma J."/>
        </authorList>
    </citation>
    <scope>NUCLEOTIDE SEQUENCE [LARGE SCALE GENOMIC DNA]</scope>
    <source>
        <strain evidence="4">CCM 7526</strain>
    </source>
</reference>
<keyword evidence="1" id="KW-0472">Membrane</keyword>
<dbReference type="RefSeq" id="WP_317795931.1">
    <property type="nucleotide sequence ID" value="NZ_AP028461.1"/>
</dbReference>
<dbReference type="EMBL" id="JBHTMK010000023">
    <property type="protein sequence ID" value="MFD1367257.1"/>
    <property type="molecule type" value="Genomic_DNA"/>
</dbReference>
<dbReference type="SMART" id="SM00220">
    <property type="entry name" value="S_TKc"/>
    <property type="match status" value="1"/>
</dbReference>
<keyword evidence="3" id="KW-0418">Kinase</keyword>
<dbReference type="InterPro" id="IPR008271">
    <property type="entry name" value="Ser/Thr_kinase_AS"/>
</dbReference>
<feature type="transmembrane region" description="Helical" evidence="1">
    <location>
        <begin position="593"/>
        <end position="616"/>
    </location>
</feature>